<comment type="caution">
    <text evidence="8">The sequence shown here is derived from an EMBL/GenBank/DDBJ whole genome shotgun (WGS) entry which is preliminary data.</text>
</comment>
<dbReference type="Gene3D" id="1.20.1250.20">
    <property type="entry name" value="MFS general substrate transporter like domains"/>
    <property type="match status" value="1"/>
</dbReference>
<keyword evidence="4 6" id="KW-1133">Transmembrane helix</keyword>
<dbReference type="InterPro" id="IPR052714">
    <property type="entry name" value="MFS_Exporter"/>
</dbReference>
<dbReference type="Pfam" id="PF07690">
    <property type="entry name" value="MFS_1"/>
    <property type="match status" value="1"/>
</dbReference>
<evidence type="ECO:0000256" key="4">
    <source>
        <dbReference type="ARBA" id="ARBA00022989"/>
    </source>
</evidence>
<dbReference type="InterPro" id="IPR011701">
    <property type="entry name" value="MFS"/>
</dbReference>
<feature type="transmembrane region" description="Helical" evidence="6">
    <location>
        <begin position="277"/>
        <end position="294"/>
    </location>
</feature>
<keyword evidence="5 6" id="KW-0472">Membrane</keyword>
<reference evidence="8 9" key="1">
    <citation type="submission" date="2021-07" db="EMBL/GenBank/DDBJ databases">
        <title>Paenibacillus radiodurans sp. nov., isolated from the southeastern edge of Tengger Desert.</title>
        <authorList>
            <person name="Zhang G."/>
        </authorList>
    </citation>
    <scope>NUCLEOTIDE SEQUENCE [LARGE SCALE GENOMIC DNA]</scope>
    <source>
        <strain evidence="8 9">CCM 7311</strain>
    </source>
</reference>
<feature type="transmembrane region" description="Helical" evidence="6">
    <location>
        <begin position="12"/>
        <end position="31"/>
    </location>
</feature>
<dbReference type="PROSITE" id="PS50850">
    <property type="entry name" value="MFS"/>
    <property type="match status" value="1"/>
</dbReference>
<dbReference type="PANTHER" id="PTHR23531:SF2">
    <property type="entry name" value="PERMEASE"/>
    <property type="match status" value="1"/>
</dbReference>
<evidence type="ECO:0000256" key="2">
    <source>
        <dbReference type="ARBA" id="ARBA00022448"/>
    </source>
</evidence>
<evidence type="ECO:0000313" key="8">
    <source>
        <dbReference type="EMBL" id="MBW7453602.1"/>
    </source>
</evidence>
<feature type="transmembrane region" description="Helical" evidence="6">
    <location>
        <begin position="51"/>
        <end position="68"/>
    </location>
</feature>
<dbReference type="InterPro" id="IPR020846">
    <property type="entry name" value="MFS_dom"/>
</dbReference>
<sequence>MTYVHGSRLWTKNFIAICFSSFFIYITVYMLNTTLPTFVKEVLHGNQQQMGLVITLWSVGVIAFRLFSGRWIEMIGLKKTAIISFLLFFLAVAIYLGAYGILFLLIVRLIHGGSFAVAATATSTLAADLIPDSQKGEGIGYFSMFMSIAMVIGPAIGAYVIHGYDNSQALFIVSLILSGLSLICLVFVRHSQQTSVRLITNEKKSWRNLIERKVLPISFVGFLLSFSYSSLTSFIFSYTMEMNLSRFSGLFFVIFALIIIVSRPLVGIALDKWREHFIVYPGTIIFVIGVILLSKSETGFLLLLSAAIIGFGYGALFPCFQLLAIQAVALERRNIAISTFFLFFDLGFGIGSFVLGWIASKTSYQSMYLVAAIAGLACSAVYFAVHHPFLKRDK</sequence>
<accession>A0ABS7BYF1</accession>
<feature type="transmembrane region" description="Helical" evidence="6">
    <location>
        <begin position="250"/>
        <end position="270"/>
    </location>
</feature>
<keyword evidence="9" id="KW-1185">Reference proteome</keyword>
<dbReference type="EMBL" id="JAHZIK010000093">
    <property type="protein sequence ID" value="MBW7453602.1"/>
    <property type="molecule type" value="Genomic_DNA"/>
</dbReference>
<evidence type="ECO:0000256" key="3">
    <source>
        <dbReference type="ARBA" id="ARBA00022692"/>
    </source>
</evidence>
<keyword evidence="3 6" id="KW-0812">Transmembrane</keyword>
<protein>
    <submittedName>
        <fullName evidence="8">MFS transporter</fullName>
    </submittedName>
</protein>
<keyword evidence="2" id="KW-0813">Transport</keyword>
<organism evidence="8 9">
    <name type="scientific">Paenibacillus sepulcri</name>
    <dbReference type="NCBI Taxonomy" id="359917"/>
    <lineage>
        <taxon>Bacteria</taxon>
        <taxon>Bacillati</taxon>
        <taxon>Bacillota</taxon>
        <taxon>Bacilli</taxon>
        <taxon>Bacillales</taxon>
        <taxon>Paenibacillaceae</taxon>
        <taxon>Paenibacillus</taxon>
    </lineage>
</organism>
<evidence type="ECO:0000256" key="5">
    <source>
        <dbReference type="ARBA" id="ARBA00023136"/>
    </source>
</evidence>
<feature type="transmembrane region" description="Helical" evidence="6">
    <location>
        <begin position="214"/>
        <end position="238"/>
    </location>
</feature>
<feature type="transmembrane region" description="Helical" evidence="6">
    <location>
        <begin position="335"/>
        <end position="359"/>
    </location>
</feature>
<name>A0ABS7BYF1_9BACL</name>
<evidence type="ECO:0000313" key="9">
    <source>
        <dbReference type="Proteomes" id="UP001519887"/>
    </source>
</evidence>
<dbReference type="Proteomes" id="UP001519887">
    <property type="component" value="Unassembled WGS sequence"/>
</dbReference>
<feature type="transmembrane region" description="Helical" evidence="6">
    <location>
        <begin position="168"/>
        <end position="188"/>
    </location>
</feature>
<dbReference type="SUPFAM" id="SSF103473">
    <property type="entry name" value="MFS general substrate transporter"/>
    <property type="match status" value="1"/>
</dbReference>
<feature type="transmembrane region" description="Helical" evidence="6">
    <location>
        <begin position="80"/>
        <end position="106"/>
    </location>
</feature>
<proteinExistence type="predicted"/>
<comment type="subcellular location">
    <subcellularLocation>
        <location evidence="1">Cell membrane</location>
        <topology evidence="1">Multi-pass membrane protein</topology>
    </subcellularLocation>
</comment>
<feature type="transmembrane region" description="Helical" evidence="6">
    <location>
        <begin position="300"/>
        <end position="323"/>
    </location>
</feature>
<dbReference type="CDD" id="cd17489">
    <property type="entry name" value="MFS_YfcJ_like"/>
    <property type="match status" value="1"/>
</dbReference>
<evidence type="ECO:0000256" key="6">
    <source>
        <dbReference type="SAM" id="Phobius"/>
    </source>
</evidence>
<feature type="domain" description="Major facilitator superfamily (MFS) profile" evidence="7">
    <location>
        <begin position="13"/>
        <end position="389"/>
    </location>
</feature>
<feature type="transmembrane region" description="Helical" evidence="6">
    <location>
        <begin position="112"/>
        <end position="130"/>
    </location>
</feature>
<evidence type="ECO:0000256" key="1">
    <source>
        <dbReference type="ARBA" id="ARBA00004651"/>
    </source>
</evidence>
<feature type="transmembrane region" description="Helical" evidence="6">
    <location>
        <begin position="142"/>
        <end position="162"/>
    </location>
</feature>
<evidence type="ECO:0000259" key="7">
    <source>
        <dbReference type="PROSITE" id="PS50850"/>
    </source>
</evidence>
<dbReference type="InterPro" id="IPR036259">
    <property type="entry name" value="MFS_trans_sf"/>
</dbReference>
<dbReference type="PANTHER" id="PTHR23531">
    <property type="entry name" value="QUINOLENE RESISTANCE PROTEIN NORA"/>
    <property type="match status" value="1"/>
</dbReference>
<gene>
    <name evidence="8" type="ORF">K0U00_06060</name>
</gene>
<feature type="transmembrane region" description="Helical" evidence="6">
    <location>
        <begin position="365"/>
        <end position="385"/>
    </location>
</feature>